<evidence type="ECO:0000256" key="3">
    <source>
        <dbReference type="ARBA" id="ARBA00022989"/>
    </source>
</evidence>
<gene>
    <name evidence="6" type="ORF">AKN88_07985</name>
</gene>
<evidence type="ECO:0000256" key="2">
    <source>
        <dbReference type="ARBA" id="ARBA00022692"/>
    </source>
</evidence>
<evidence type="ECO:0000256" key="1">
    <source>
        <dbReference type="ARBA" id="ARBA00004141"/>
    </source>
</evidence>
<keyword evidence="3 5" id="KW-1133">Transmembrane helix</keyword>
<evidence type="ECO:0008006" key="8">
    <source>
        <dbReference type="Google" id="ProtNLM"/>
    </source>
</evidence>
<dbReference type="AlphaFoldDB" id="A0A0K1XFB7"/>
<keyword evidence="2 5" id="KW-0812">Transmembrane</keyword>
<name>A0A0K1XFB7_9GAMM</name>
<dbReference type="PATRIC" id="fig|1698449.3.peg.1604"/>
<dbReference type="STRING" id="1697053.AKN87_10375"/>
<dbReference type="RefSeq" id="WP_053101046.1">
    <property type="nucleotide sequence ID" value="NZ_CP012365.1"/>
</dbReference>
<feature type="transmembrane region" description="Helical" evidence="5">
    <location>
        <begin position="102"/>
        <end position="124"/>
    </location>
</feature>
<feature type="transmembrane region" description="Helical" evidence="5">
    <location>
        <begin position="6"/>
        <end position="27"/>
    </location>
</feature>
<feature type="transmembrane region" description="Helical" evidence="5">
    <location>
        <begin position="71"/>
        <end position="90"/>
    </location>
</feature>
<dbReference type="Proteomes" id="UP000063953">
    <property type="component" value="Chromosome"/>
</dbReference>
<accession>A0A0K1XFB7</accession>
<feature type="transmembrane region" description="Helical" evidence="5">
    <location>
        <begin position="212"/>
        <end position="237"/>
    </location>
</feature>
<feature type="transmembrane region" description="Helical" evidence="5">
    <location>
        <begin position="39"/>
        <end position="59"/>
    </location>
</feature>
<sequence length="238" mass="25229">MTLDWNAALQAVVAHPLFGVSLTLLAYQIALSLYEKTKWVIFQPVLVSCVIIISILVTFNIDYAAYKEGTFLLSVLLGPATVALAIPLYLNLKRIRQVFWPTIFTLLIGGSLATILGVGLAWFFGAEPFILSTMAPKSVTSPIAMLVADEIGGSASLAAVFVMITGIVGAMVGVELLRLFNVTHPAAVGLTMGITAHAVGTARSLQEGEEQGAFAALAMSIMGLLTAVLMPLVYMLIS</sequence>
<comment type="subcellular location">
    <subcellularLocation>
        <location evidence="1">Membrane</location>
        <topology evidence="1">Multi-pass membrane protein</topology>
    </subcellularLocation>
</comment>
<dbReference type="PANTHER" id="PTHR30249">
    <property type="entry name" value="PUTATIVE SEROTONIN TRANSPORTER"/>
    <property type="match status" value="1"/>
</dbReference>
<evidence type="ECO:0000256" key="5">
    <source>
        <dbReference type="SAM" id="Phobius"/>
    </source>
</evidence>
<protein>
    <recommendedName>
        <fullName evidence="8">Murein hydrolase (TIGR00659 family)</fullName>
    </recommendedName>
</protein>
<dbReference type="InterPro" id="IPR007300">
    <property type="entry name" value="CidB/LrgB"/>
</dbReference>
<keyword evidence="4 5" id="KW-0472">Membrane</keyword>
<feature type="transmembrane region" description="Helical" evidence="5">
    <location>
        <begin position="151"/>
        <end position="172"/>
    </location>
</feature>
<dbReference type="GO" id="GO:0016020">
    <property type="term" value="C:membrane"/>
    <property type="evidence" value="ECO:0007669"/>
    <property type="project" value="UniProtKB-SubCell"/>
</dbReference>
<evidence type="ECO:0000256" key="4">
    <source>
        <dbReference type="ARBA" id="ARBA00023136"/>
    </source>
</evidence>
<keyword evidence="7" id="KW-1185">Reference proteome</keyword>
<evidence type="ECO:0000313" key="6">
    <source>
        <dbReference type="EMBL" id="AKX59873.1"/>
    </source>
</evidence>
<evidence type="ECO:0000313" key="7">
    <source>
        <dbReference type="Proteomes" id="UP000063953"/>
    </source>
</evidence>
<feature type="transmembrane region" description="Helical" evidence="5">
    <location>
        <begin position="179"/>
        <end position="200"/>
    </location>
</feature>
<reference evidence="6 7" key="1">
    <citation type="journal article" date="2015" name="Genome Announc.">
        <title>Genome Sequences of Oblitimonas alkaliphila gen. nov. sp. nov. (Proposed), a Novel Bacterium of the Pseudomonadaceae Family.</title>
        <authorList>
            <person name="Lauer A.C."/>
            <person name="Nicholson A.C."/>
            <person name="Humrighouse B.W."/>
            <person name="Emery B."/>
            <person name="Drobish A."/>
            <person name="Juieng P."/>
            <person name="Loparev V."/>
            <person name="McQuiston J.R."/>
        </authorList>
    </citation>
    <scope>NUCLEOTIDE SEQUENCE [LARGE SCALE GENOMIC DNA]</scope>
    <source>
        <strain evidence="6 7">E5571</strain>
    </source>
</reference>
<dbReference type="Pfam" id="PF04172">
    <property type="entry name" value="LrgB"/>
    <property type="match status" value="1"/>
</dbReference>
<proteinExistence type="predicted"/>
<dbReference type="EMBL" id="CP012365">
    <property type="protein sequence ID" value="AKX59873.1"/>
    <property type="molecule type" value="Genomic_DNA"/>
</dbReference>
<organism evidence="6 7">
    <name type="scientific">Thiopseudomonas alkaliphila</name>
    <dbReference type="NCBI Taxonomy" id="1697053"/>
    <lineage>
        <taxon>Bacteria</taxon>
        <taxon>Pseudomonadati</taxon>
        <taxon>Pseudomonadota</taxon>
        <taxon>Gammaproteobacteria</taxon>
        <taxon>Pseudomonadales</taxon>
        <taxon>Pseudomonadaceae</taxon>
        <taxon>Thiopseudomonas</taxon>
    </lineage>
</organism>
<dbReference type="PANTHER" id="PTHR30249:SF0">
    <property type="entry name" value="PLASTIDAL GLYCOLATE_GLYCERATE TRANSLOCATOR 1, CHLOROPLASTIC"/>
    <property type="match status" value="1"/>
</dbReference>